<keyword evidence="1" id="KW-1133">Transmembrane helix</keyword>
<evidence type="ECO:0000313" key="3">
    <source>
        <dbReference type="Proteomes" id="UP001596356"/>
    </source>
</evidence>
<evidence type="ECO:0000256" key="1">
    <source>
        <dbReference type="SAM" id="Phobius"/>
    </source>
</evidence>
<keyword evidence="1" id="KW-0812">Transmembrane</keyword>
<dbReference type="EMBL" id="JBHSWJ010000002">
    <property type="protein sequence ID" value="MFC6714381.1"/>
    <property type="molecule type" value="Genomic_DNA"/>
</dbReference>
<sequence>MTLSAAALAAVHHAAHGYGHSSGFGSLGGIIARSIVHVATWRLLGHLPLGAVLLLAVAAGAFIVLRRR</sequence>
<protein>
    <submittedName>
        <fullName evidence="2">Uncharacterized protein</fullName>
    </submittedName>
</protein>
<evidence type="ECO:0000313" key="2">
    <source>
        <dbReference type="EMBL" id="MFC6714381.1"/>
    </source>
</evidence>
<dbReference type="RefSeq" id="WP_291525056.1">
    <property type="nucleotide sequence ID" value="NZ_JBHSWJ010000002.1"/>
</dbReference>
<keyword evidence="1" id="KW-0472">Membrane</keyword>
<feature type="transmembrane region" description="Helical" evidence="1">
    <location>
        <begin position="43"/>
        <end position="65"/>
    </location>
</feature>
<proteinExistence type="predicted"/>
<name>A0ABW2AUF1_9MICO</name>
<gene>
    <name evidence="2" type="ORF">ACFQBT_11360</name>
</gene>
<dbReference type="Proteomes" id="UP001596356">
    <property type="component" value="Unassembled WGS sequence"/>
</dbReference>
<reference evidence="3" key="1">
    <citation type="journal article" date="2019" name="Int. J. Syst. Evol. Microbiol.">
        <title>The Global Catalogue of Microorganisms (GCM) 10K type strain sequencing project: providing services to taxonomists for standard genome sequencing and annotation.</title>
        <authorList>
            <consortium name="The Broad Institute Genomics Platform"/>
            <consortium name="The Broad Institute Genome Sequencing Center for Infectious Disease"/>
            <person name="Wu L."/>
            <person name="Ma J."/>
        </authorList>
    </citation>
    <scope>NUCLEOTIDE SEQUENCE [LARGE SCALE GENOMIC DNA]</scope>
    <source>
        <strain evidence="3">NBRC 106593</strain>
    </source>
</reference>
<accession>A0ABW2AUF1</accession>
<comment type="caution">
    <text evidence="2">The sequence shown here is derived from an EMBL/GenBank/DDBJ whole genome shotgun (WGS) entry which is preliminary data.</text>
</comment>
<keyword evidence="3" id="KW-1185">Reference proteome</keyword>
<organism evidence="2 3">
    <name type="scientific">Branchiibius cervicis</name>
    <dbReference type="NCBI Taxonomy" id="908252"/>
    <lineage>
        <taxon>Bacteria</taxon>
        <taxon>Bacillati</taxon>
        <taxon>Actinomycetota</taxon>
        <taxon>Actinomycetes</taxon>
        <taxon>Micrococcales</taxon>
        <taxon>Dermacoccaceae</taxon>
        <taxon>Branchiibius</taxon>
    </lineage>
</organism>